<dbReference type="CDD" id="cd04729">
    <property type="entry name" value="NanE"/>
    <property type="match status" value="1"/>
</dbReference>
<organism evidence="7 8">
    <name type="scientific">Vibrio sinensis</name>
    <dbReference type="NCBI Taxonomy" id="2302434"/>
    <lineage>
        <taxon>Bacteria</taxon>
        <taxon>Pseudomonadati</taxon>
        <taxon>Pseudomonadota</taxon>
        <taxon>Gammaproteobacteria</taxon>
        <taxon>Vibrionales</taxon>
        <taxon>Vibrionaceae</taxon>
        <taxon>Vibrio</taxon>
    </lineage>
</organism>
<keyword evidence="8" id="KW-1185">Reference proteome</keyword>
<dbReference type="GO" id="GO:0047465">
    <property type="term" value="F:N-acylglucosamine-6-phosphate 2-epimerase activity"/>
    <property type="evidence" value="ECO:0007669"/>
    <property type="project" value="UniProtKB-EC"/>
</dbReference>
<keyword evidence="4 6" id="KW-0413">Isomerase</keyword>
<dbReference type="PANTHER" id="PTHR36204:SF1">
    <property type="entry name" value="N-ACETYLMANNOSAMINE-6-PHOSPHATE 2-EPIMERASE-RELATED"/>
    <property type="match status" value="1"/>
</dbReference>
<keyword evidence="5 6" id="KW-0119">Carbohydrate metabolism</keyword>
<dbReference type="Gene3D" id="3.20.20.70">
    <property type="entry name" value="Aldolase class I"/>
    <property type="match status" value="1"/>
</dbReference>
<dbReference type="InterPro" id="IPR011060">
    <property type="entry name" value="RibuloseP-bd_barrel"/>
</dbReference>
<comment type="function">
    <text evidence="2 6">Converts N-acetylmannosamine-6-phosphate (ManNAc-6-P) to N-acetylglucosamine-6-phosphate (GlcNAc-6-P).</text>
</comment>
<sequence>MSTIKNNINELKKYLQGQTIVSIQPVVSSPLDNTEMIVAMAKAAQQAGAHALRIEGVENVSAVAQAVTVPIIGIIKRDLQDSPVRITPFLCDVDALANAGATIIAFDATDRVRPESRAAIAAAIKNTHCFAMADCSNYEDGLWAHEQGVEIIGSTLSGYCGDEEPTEPDFELVRQFSSAGFFTMAEGRYNSPELAAKAIENGAVAVTVGSAITRLEVVTQWFNEATRAVGAK</sequence>
<dbReference type="GO" id="GO:0005829">
    <property type="term" value="C:cytosol"/>
    <property type="evidence" value="ECO:0007669"/>
    <property type="project" value="TreeGrafter"/>
</dbReference>
<dbReference type="GO" id="GO:0006053">
    <property type="term" value="P:N-acetylmannosamine catabolic process"/>
    <property type="evidence" value="ECO:0007669"/>
    <property type="project" value="TreeGrafter"/>
</dbReference>
<dbReference type="GO" id="GO:0005975">
    <property type="term" value="P:carbohydrate metabolic process"/>
    <property type="evidence" value="ECO:0007669"/>
    <property type="project" value="UniProtKB-UniRule"/>
</dbReference>
<dbReference type="FunFam" id="3.20.20.70:FF:000035">
    <property type="entry name" value="Putative N-acetylmannosamine-6-phosphate 2-epimerase"/>
    <property type="match status" value="1"/>
</dbReference>
<dbReference type="InterPro" id="IPR013785">
    <property type="entry name" value="Aldolase_TIM"/>
</dbReference>
<reference evidence="7 8" key="1">
    <citation type="submission" date="2018-08" db="EMBL/GenBank/DDBJ databases">
        <title>Vibrio isolated from the Eastern China Marginal Seas.</title>
        <authorList>
            <person name="Li Y."/>
        </authorList>
    </citation>
    <scope>NUCLEOTIDE SEQUENCE [LARGE SCALE GENOMIC DNA]</scope>
    <source>
        <strain evidence="7 8">BEI233</strain>
    </source>
</reference>
<dbReference type="Proteomes" id="UP000273252">
    <property type="component" value="Unassembled WGS sequence"/>
</dbReference>
<dbReference type="HAMAP" id="MF_01235">
    <property type="entry name" value="ManNAc6P_epimer"/>
    <property type="match status" value="1"/>
</dbReference>
<dbReference type="Pfam" id="PF04131">
    <property type="entry name" value="NanE"/>
    <property type="match status" value="1"/>
</dbReference>
<dbReference type="InterPro" id="IPR007260">
    <property type="entry name" value="NanE"/>
</dbReference>
<evidence type="ECO:0000256" key="1">
    <source>
        <dbReference type="ARBA" id="ARBA00000056"/>
    </source>
</evidence>
<proteinExistence type="inferred from homology"/>
<evidence type="ECO:0000256" key="2">
    <source>
        <dbReference type="ARBA" id="ARBA00002147"/>
    </source>
</evidence>
<comment type="catalytic activity">
    <reaction evidence="1 6">
        <text>an N-acyl-D-glucosamine 6-phosphate = an N-acyl-D-mannosamine 6-phosphate</text>
        <dbReference type="Rhea" id="RHEA:23932"/>
        <dbReference type="ChEBI" id="CHEBI:57599"/>
        <dbReference type="ChEBI" id="CHEBI:57666"/>
        <dbReference type="EC" id="5.1.3.9"/>
    </reaction>
</comment>
<evidence type="ECO:0000313" key="8">
    <source>
        <dbReference type="Proteomes" id="UP000273252"/>
    </source>
</evidence>
<dbReference type="AlphaFoldDB" id="A0A3A6QXV9"/>
<dbReference type="EMBL" id="QVMU01000001">
    <property type="protein sequence ID" value="RJX75366.1"/>
    <property type="molecule type" value="Genomic_DNA"/>
</dbReference>
<comment type="pathway">
    <text evidence="3 6">Amino-sugar metabolism; N-acetylneuraminate degradation; D-fructose 6-phosphate from N-acetylneuraminate: step 3/5.</text>
</comment>
<evidence type="ECO:0000256" key="5">
    <source>
        <dbReference type="ARBA" id="ARBA00023277"/>
    </source>
</evidence>
<dbReference type="OrthoDB" id="9810372at2"/>
<evidence type="ECO:0000313" key="7">
    <source>
        <dbReference type="EMBL" id="RJX75366.1"/>
    </source>
</evidence>
<comment type="similarity">
    <text evidence="6">Belongs to the NanE family.</text>
</comment>
<accession>A0A3A6QXV9</accession>
<name>A0A3A6QXV9_9VIBR</name>
<gene>
    <name evidence="6" type="primary">nanE</name>
    <name evidence="7" type="ORF">DZ860_01405</name>
</gene>
<dbReference type="UniPathway" id="UPA00629">
    <property type="reaction ID" value="UER00682"/>
</dbReference>
<evidence type="ECO:0000256" key="6">
    <source>
        <dbReference type="HAMAP-Rule" id="MF_01235"/>
    </source>
</evidence>
<evidence type="ECO:0000256" key="4">
    <source>
        <dbReference type="ARBA" id="ARBA00023235"/>
    </source>
</evidence>
<dbReference type="SUPFAM" id="SSF51366">
    <property type="entry name" value="Ribulose-phoshate binding barrel"/>
    <property type="match status" value="1"/>
</dbReference>
<comment type="caution">
    <text evidence="7">The sequence shown here is derived from an EMBL/GenBank/DDBJ whole genome shotgun (WGS) entry which is preliminary data.</text>
</comment>
<evidence type="ECO:0000256" key="3">
    <source>
        <dbReference type="ARBA" id="ARBA00005081"/>
    </source>
</evidence>
<dbReference type="PANTHER" id="PTHR36204">
    <property type="entry name" value="N-ACETYLMANNOSAMINE-6-PHOSPHATE 2-EPIMERASE-RELATED"/>
    <property type="match status" value="1"/>
</dbReference>
<dbReference type="EC" id="5.1.3.9" evidence="6"/>
<protein>
    <recommendedName>
        <fullName evidence="6">Putative N-acetylmannosamine-6-phosphate 2-epimerase</fullName>
        <ecNumber evidence="6">5.1.3.9</ecNumber>
    </recommendedName>
    <alternativeName>
        <fullName evidence="6">ManNAc-6-P epimerase</fullName>
    </alternativeName>
</protein>
<dbReference type="NCBIfam" id="NF002231">
    <property type="entry name" value="PRK01130.1"/>
    <property type="match status" value="1"/>
</dbReference>
<dbReference type="GO" id="GO:0019262">
    <property type="term" value="P:N-acetylneuraminate catabolic process"/>
    <property type="evidence" value="ECO:0007669"/>
    <property type="project" value="UniProtKB-UniRule"/>
</dbReference>